<evidence type="ECO:0000259" key="4">
    <source>
        <dbReference type="PROSITE" id="PS01180"/>
    </source>
</evidence>
<evidence type="ECO:0000313" key="7">
    <source>
        <dbReference type="WBParaSite" id="MBELARI_LOCUS16172"/>
    </source>
</evidence>
<keyword evidence="6" id="KW-1185">Reference proteome</keyword>
<dbReference type="CDD" id="cd00041">
    <property type="entry name" value="CUB"/>
    <property type="match status" value="1"/>
</dbReference>
<feature type="domain" description="C-type lectin" evidence="5">
    <location>
        <begin position="464"/>
        <end position="585"/>
    </location>
</feature>
<feature type="signal peptide" evidence="3">
    <location>
        <begin position="1"/>
        <end position="15"/>
    </location>
</feature>
<accession>A0AAF3EQ03</accession>
<dbReference type="PANTHER" id="PTHR22991:SF40">
    <property type="entry name" value="PROTEIN CBG13490"/>
    <property type="match status" value="1"/>
</dbReference>
<name>A0AAF3EQ03_9BILA</name>
<feature type="chain" id="PRO_5042118559" evidence="3">
    <location>
        <begin position="16"/>
        <end position="591"/>
    </location>
</feature>
<dbReference type="AlphaFoldDB" id="A0AAF3EQ03"/>
<dbReference type="Proteomes" id="UP000887575">
    <property type="component" value="Unassembled WGS sequence"/>
</dbReference>
<evidence type="ECO:0000256" key="2">
    <source>
        <dbReference type="PROSITE-ProRule" id="PRU00059"/>
    </source>
</evidence>
<sequence>MNFWLLFLIFGTAYAGICKNDDYTPLGNGKCYRAFTTLTSATSASSACHLTGGELTSIHSETDNYIVGLWLGGNMINDAWIGLQCDTLDNCYWLDGTKLNYTHFDDNPPNLNKGHCFFMKAGTVSVGTFNTWATGDCDKTKKNFICEEVDQIPTKRPTTINPPTTQFPFSHSPSCGSYYEFNGWCYNIGTSGLSESDAELSCLADGGHLVSIHDAYTNNFVYTLIKYSQVSFAWIGLKYLPNSVYIWTDTTKMDYNNIPGVLAAQPGSCFSMSNVDQYYPAQWVPNACTTTMAYVCQRPKIGLPTTTMPTTLPTNPCGQTLFGGLSGTIYSPNYPYNFRSANCYYTINADSNTVNIEIPAIQASAYWVLSVYEGVSPERYWLIDSISADDLPRILKRSSGMSTMLIAFWSDSVNIGQPFAMNYNSTLTPIYPLGNNSHYSTQAPIRTTQPASLSCDLHWYLDDVRRICYAISSPGSFADSMTSCRRQNAQLISVHNQQEENDLYNILGRAYPSGYFDVWIGGIYSSADRYWNWVDGTAFGYVDWMPGSGNGTVGSCITAAKHGSSSNQKGWVTKDCGTYYPSVCYKTPNIG</sequence>
<dbReference type="InterPro" id="IPR035914">
    <property type="entry name" value="Sperma_CUB_dom_sf"/>
</dbReference>
<dbReference type="InterPro" id="IPR050976">
    <property type="entry name" value="Snaclec"/>
</dbReference>
<dbReference type="CDD" id="cd00037">
    <property type="entry name" value="CLECT"/>
    <property type="match status" value="3"/>
</dbReference>
<dbReference type="InterPro" id="IPR016186">
    <property type="entry name" value="C-type_lectin-like/link_sf"/>
</dbReference>
<dbReference type="InterPro" id="IPR016187">
    <property type="entry name" value="CTDL_fold"/>
</dbReference>
<dbReference type="PROSITE" id="PS01180">
    <property type="entry name" value="CUB"/>
    <property type="match status" value="1"/>
</dbReference>
<dbReference type="Pfam" id="PF00059">
    <property type="entry name" value="Lectin_C"/>
    <property type="match status" value="3"/>
</dbReference>
<evidence type="ECO:0000256" key="3">
    <source>
        <dbReference type="SAM" id="SignalP"/>
    </source>
</evidence>
<dbReference type="Gene3D" id="2.60.120.290">
    <property type="entry name" value="Spermadhesin, CUB domain"/>
    <property type="match status" value="1"/>
</dbReference>
<dbReference type="SUPFAM" id="SSF49854">
    <property type="entry name" value="Spermadhesin, CUB domain"/>
    <property type="match status" value="1"/>
</dbReference>
<evidence type="ECO:0000313" key="6">
    <source>
        <dbReference type="Proteomes" id="UP000887575"/>
    </source>
</evidence>
<dbReference type="Pfam" id="PF00431">
    <property type="entry name" value="CUB"/>
    <property type="match status" value="1"/>
</dbReference>
<dbReference type="InterPro" id="IPR000859">
    <property type="entry name" value="CUB_dom"/>
</dbReference>
<comment type="caution">
    <text evidence="2">Lacks conserved residue(s) required for the propagation of feature annotation.</text>
</comment>
<evidence type="ECO:0000256" key="1">
    <source>
        <dbReference type="ARBA" id="ARBA00023157"/>
    </source>
</evidence>
<dbReference type="SUPFAM" id="SSF56436">
    <property type="entry name" value="C-type lectin-like"/>
    <property type="match status" value="3"/>
</dbReference>
<dbReference type="PANTHER" id="PTHR22991">
    <property type="entry name" value="PROTEIN CBG13490"/>
    <property type="match status" value="1"/>
</dbReference>
<dbReference type="PROSITE" id="PS50041">
    <property type="entry name" value="C_TYPE_LECTIN_2"/>
    <property type="match status" value="3"/>
</dbReference>
<keyword evidence="3" id="KW-0732">Signal</keyword>
<evidence type="ECO:0000259" key="5">
    <source>
        <dbReference type="PROSITE" id="PS50041"/>
    </source>
</evidence>
<protein>
    <submittedName>
        <fullName evidence="7">Uncharacterized protein</fullName>
    </submittedName>
</protein>
<feature type="domain" description="C-type lectin" evidence="5">
    <location>
        <begin position="181"/>
        <end position="297"/>
    </location>
</feature>
<feature type="domain" description="CUB" evidence="4">
    <location>
        <begin position="317"/>
        <end position="426"/>
    </location>
</feature>
<dbReference type="Gene3D" id="3.10.100.10">
    <property type="entry name" value="Mannose-Binding Protein A, subunit A"/>
    <property type="match status" value="3"/>
</dbReference>
<keyword evidence="1" id="KW-1015">Disulfide bond</keyword>
<feature type="domain" description="C-type lectin" evidence="5">
    <location>
        <begin position="27"/>
        <end position="139"/>
    </location>
</feature>
<dbReference type="SMART" id="SM00034">
    <property type="entry name" value="CLECT"/>
    <property type="match status" value="3"/>
</dbReference>
<dbReference type="WBParaSite" id="MBELARI_LOCUS16172">
    <property type="protein sequence ID" value="MBELARI_LOCUS16172"/>
    <property type="gene ID" value="MBELARI_LOCUS16172"/>
</dbReference>
<dbReference type="InterPro" id="IPR001304">
    <property type="entry name" value="C-type_lectin-like"/>
</dbReference>
<dbReference type="SMART" id="SM00042">
    <property type="entry name" value="CUB"/>
    <property type="match status" value="1"/>
</dbReference>
<reference evidence="7" key="1">
    <citation type="submission" date="2024-02" db="UniProtKB">
        <authorList>
            <consortium name="WormBaseParasite"/>
        </authorList>
    </citation>
    <scope>IDENTIFICATION</scope>
</reference>
<organism evidence="6 7">
    <name type="scientific">Mesorhabditis belari</name>
    <dbReference type="NCBI Taxonomy" id="2138241"/>
    <lineage>
        <taxon>Eukaryota</taxon>
        <taxon>Metazoa</taxon>
        <taxon>Ecdysozoa</taxon>
        <taxon>Nematoda</taxon>
        <taxon>Chromadorea</taxon>
        <taxon>Rhabditida</taxon>
        <taxon>Rhabditina</taxon>
        <taxon>Rhabditomorpha</taxon>
        <taxon>Rhabditoidea</taxon>
        <taxon>Rhabditidae</taxon>
        <taxon>Mesorhabditinae</taxon>
        <taxon>Mesorhabditis</taxon>
    </lineage>
</organism>
<proteinExistence type="predicted"/>